<comment type="caution">
    <text evidence="8">The sequence shown here is derived from an EMBL/GenBank/DDBJ whole genome shotgun (WGS) entry which is preliminary data.</text>
</comment>
<dbReference type="RefSeq" id="WP_008043170.1">
    <property type="nucleotide sequence ID" value="NZ_CH724150.1"/>
</dbReference>
<evidence type="ECO:0000256" key="3">
    <source>
        <dbReference type="ARBA" id="ARBA00012929"/>
    </source>
</evidence>
<dbReference type="InterPro" id="IPR005913">
    <property type="entry name" value="dTDP_dehydrorham_reduct"/>
</dbReference>
<dbReference type="EC" id="1.1.1.133" evidence="3 6"/>
<accession>A4BIY0</accession>
<dbReference type="UniPathway" id="UPA00124"/>
<dbReference type="EMBL" id="AAOE01000029">
    <property type="protein sequence ID" value="EAR07913.1"/>
    <property type="molecule type" value="Genomic_DNA"/>
</dbReference>
<comment type="pathway">
    <text evidence="1 6">Carbohydrate biosynthesis; dTDP-L-rhamnose biosynthesis.</text>
</comment>
<dbReference type="InterPro" id="IPR029903">
    <property type="entry name" value="RmlD-like-bd"/>
</dbReference>
<feature type="domain" description="RmlD-like substrate binding" evidence="7">
    <location>
        <begin position="1"/>
        <end position="290"/>
    </location>
</feature>
<dbReference type="GO" id="GO:0005829">
    <property type="term" value="C:cytosol"/>
    <property type="evidence" value="ECO:0007669"/>
    <property type="project" value="TreeGrafter"/>
</dbReference>
<reference evidence="8 9" key="1">
    <citation type="submission" date="2006-02" db="EMBL/GenBank/DDBJ databases">
        <authorList>
            <person name="Pinhassi J."/>
            <person name="Pedros-Alio C."/>
            <person name="Ferriera S."/>
            <person name="Johnson J."/>
            <person name="Kravitz S."/>
            <person name="Halpern A."/>
            <person name="Remington K."/>
            <person name="Beeson K."/>
            <person name="Tran B."/>
            <person name="Rogers Y.-H."/>
            <person name="Friedman R."/>
            <person name="Venter J.C."/>
        </authorList>
    </citation>
    <scope>NUCLEOTIDE SEQUENCE [LARGE SCALE GENOMIC DNA]</scope>
    <source>
        <strain evidence="8 9">MED297</strain>
    </source>
</reference>
<dbReference type="Pfam" id="PF04321">
    <property type="entry name" value="RmlD_sub_bind"/>
    <property type="match status" value="1"/>
</dbReference>
<dbReference type="OrthoDB" id="9803892at2"/>
<comment type="cofactor">
    <cofactor evidence="6">
        <name>Mg(2+)</name>
        <dbReference type="ChEBI" id="CHEBI:18420"/>
    </cofactor>
    <text evidence="6">Binds 1 Mg(2+) ion per monomer.</text>
</comment>
<dbReference type="Gene3D" id="3.90.25.10">
    <property type="entry name" value="UDP-galactose 4-epimerase, domain 1"/>
    <property type="match status" value="1"/>
</dbReference>
<dbReference type="PANTHER" id="PTHR10491">
    <property type="entry name" value="DTDP-4-DEHYDRORHAMNOSE REDUCTASE"/>
    <property type="match status" value="1"/>
</dbReference>
<keyword evidence="6" id="KW-0521">NADP</keyword>
<dbReference type="NCBIfam" id="TIGR01214">
    <property type="entry name" value="rmlD"/>
    <property type="match status" value="1"/>
</dbReference>
<dbReference type="GO" id="GO:0008831">
    <property type="term" value="F:dTDP-4-dehydrorhamnose reductase activity"/>
    <property type="evidence" value="ECO:0007669"/>
    <property type="project" value="UniProtKB-EC"/>
</dbReference>
<proteinExistence type="inferred from homology"/>
<sequence>MTVLITGGTGQVGFELQRTLAVFGDIVAPTPEELDLADASAVERFLEQTHPTIVVNAAAYTAVDKAEEEPELAQALNADLPAQLANYCARQSAWLVHYSTDYVYDGAGESFRTEDHPVNPLSVYGKTKLAGDNAIEASGAQHFIFRTSWVYGARGHNFVKTMLRLGESKSELNVVNDQIGAPTTARLIAQVTSQALAQRNAANIGLYHLVCRETCNWQGFAQAIFQQASELGKALAITPQAVAGIPTSDYPTPAKRPLNSRLIVSKLEETFKLKLPTWQSQLQQVLEEMQSYGVL</sequence>
<evidence type="ECO:0000256" key="1">
    <source>
        <dbReference type="ARBA" id="ARBA00004781"/>
    </source>
</evidence>
<dbReference type="Proteomes" id="UP000005953">
    <property type="component" value="Unassembled WGS sequence"/>
</dbReference>
<gene>
    <name evidence="8" type="ORF">MED297_15325</name>
</gene>
<evidence type="ECO:0000313" key="9">
    <source>
        <dbReference type="Proteomes" id="UP000005953"/>
    </source>
</evidence>
<dbReference type="HOGENOM" id="CLU_045518_1_2_6"/>
<dbReference type="GO" id="GO:0019305">
    <property type="term" value="P:dTDP-rhamnose biosynthetic process"/>
    <property type="evidence" value="ECO:0007669"/>
    <property type="project" value="UniProtKB-UniPathway"/>
</dbReference>
<evidence type="ECO:0000313" key="8">
    <source>
        <dbReference type="EMBL" id="EAR07913.1"/>
    </source>
</evidence>
<dbReference type="AlphaFoldDB" id="A4BIY0"/>
<name>A4BIY0_9GAMM</name>
<evidence type="ECO:0000256" key="6">
    <source>
        <dbReference type="RuleBase" id="RU364082"/>
    </source>
</evidence>
<keyword evidence="9" id="KW-1185">Reference proteome</keyword>
<evidence type="ECO:0000256" key="4">
    <source>
        <dbReference type="ARBA" id="ARBA00017099"/>
    </source>
</evidence>
<dbReference type="UniPathway" id="UPA00281"/>
<dbReference type="Gene3D" id="3.40.50.720">
    <property type="entry name" value="NAD(P)-binding Rossmann-like Domain"/>
    <property type="match status" value="1"/>
</dbReference>
<protein>
    <recommendedName>
        <fullName evidence="4 6">dTDP-4-dehydrorhamnose reductase</fullName>
        <ecNumber evidence="3 6">1.1.1.133</ecNumber>
    </recommendedName>
</protein>
<evidence type="ECO:0000259" key="7">
    <source>
        <dbReference type="Pfam" id="PF04321"/>
    </source>
</evidence>
<dbReference type="CDD" id="cd05254">
    <property type="entry name" value="dTDP_HR_like_SDR_e"/>
    <property type="match status" value="1"/>
</dbReference>
<organism evidence="8 9">
    <name type="scientific">Reinekea blandensis MED297</name>
    <dbReference type="NCBI Taxonomy" id="314283"/>
    <lineage>
        <taxon>Bacteria</taxon>
        <taxon>Pseudomonadati</taxon>
        <taxon>Pseudomonadota</taxon>
        <taxon>Gammaproteobacteria</taxon>
        <taxon>Oceanospirillales</taxon>
        <taxon>Saccharospirillaceae</taxon>
        <taxon>Reinekea</taxon>
    </lineage>
</organism>
<dbReference type="PANTHER" id="PTHR10491:SF4">
    <property type="entry name" value="METHIONINE ADENOSYLTRANSFERASE 2 SUBUNIT BETA"/>
    <property type="match status" value="1"/>
</dbReference>
<evidence type="ECO:0000256" key="2">
    <source>
        <dbReference type="ARBA" id="ARBA00010944"/>
    </source>
</evidence>
<comment type="similarity">
    <text evidence="2 6">Belongs to the dTDP-4-dehydrorhamnose reductase family.</text>
</comment>
<dbReference type="SUPFAM" id="SSF51735">
    <property type="entry name" value="NAD(P)-binding Rossmann-fold domains"/>
    <property type="match status" value="1"/>
</dbReference>
<dbReference type="GO" id="GO:0009243">
    <property type="term" value="P:O antigen biosynthetic process"/>
    <property type="evidence" value="ECO:0007669"/>
    <property type="project" value="UniProtKB-UniPathway"/>
</dbReference>
<keyword evidence="6" id="KW-0560">Oxidoreductase</keyword>
<comment type="catalytic activity">
    <reaction evidence="5 6">
        <text>dTDP-beta-L-rhamnose + NADP(+) = dTDP-4-dehydro-beta-L-rhamnose + NADPH + H(+)</text>
        <dbReference type="Rhea" id="RHEA:21796"/>
        <dbReference type="ChEBI" id="CHEBI:15378"/>
        <dbReference type="ChEBI" id="CHEBI:57510"/>
        <dbReference type="ChEBI" id="CHEBI:57783"/>
        <dbReference type="ChEBI" id="CHEBI:58349"/>
        <dbReference type="ChEBI" id="CHEBI:62830"/>
        <dbReference type="EC" id="1.1.1.133"/>
    </reaction>
</comment>
<evidence type="ECO:0000256" key="5">
    <source>
        <dbReference type="ARBA" id="ARBA00048200"/>
    </source>
</evidence>
<dbReference type="STRING" id="314283.MED297_15325"/>
<comment type="function">
    <text evidence="6">Catalyzes the reduction of dTDP-6-deoxy-L-lyxo-4-hexulose to yield dTDP-L-rhamnose.</text>
</comment>
<dbReference type="InterPro" id="IPR036291">
    <property type="entry name" value="NAD(P)-bd_dom_sf"/>
</dbReference>